<organism evidence="5 6">
    <name type="scientific">Bacillus mesophilus</name>
    <dbReference type="NCBI Taxonomy" id="1808955"/>
    <lineage>
        <taxon>Bacteria</taxon>
        <taxon>Bacillati</taxon>
        <taxon>Bacillota</taxon>
        <taxon>Bacilli</taxon>
        <taxon>Bacillales</taxon>
        <taxon>Bacillaceae</taxon>
        <taxon>Bacillus</taxon>
    </lineage>
</organism>
<protein>
    <submittedName>
        <fullName evidence="5">GntR family transcriptional regulator</fullName>
    </submittedName>
</protein>
<keyword evidence="3" id="KW-0804">Transcription</keyword>
<evidence type="ECO:0000259" key="4">
    <source>
        <dbReference type="PROSITE" id="PS50949"/>
    </source>
</evidence>
<dbReference type="PANTHER" id="PTHR38445">
    <property type="entry name" value="HTH-TYPE TRANSCRIPTIONAL REPRESSOR YTRA"/>
    <property type="match status" value="1"/>
</dbReference>
<dbReference type="SUPFAM" id="SSF46785">
    <property type="entry name" value="Winged helix' DNA-binding domain"/>
    <property type="match status" value="1"/>
</dbReference>
<dbReference type="AlphaFoldDB" id="A0A6M0Q5F7"/>
<dbReference type="InterPro" id="IPR000524">
    <property type="entry name" value="Tscrpt_reg_HTH_GntR"/>
</dbReference>
<gene>
    <name evidence="5" type="ORF">G4D63_04600</name>
</gene>
<dbReference type="Pfam" id="PF00392">
    <property type="entry name" value="GntR"/>
    <property type="match status" value="1"/>
</dbReference>
<reference evidence="5 6" key="1">
    <citation type="submission" date="2020-02" db="EMBL/GenBank/DDBJ databases">
        <title>Bacillus aquiflavi sp. nov., isolated from yellow water of strong flavor Chinese baijiu in Yibin region of China.</title>
        <authorList>
            <person name="Xie J."/>
        </authorList>
    </citation>
    <scope>NUCLEOTIDE SEQUENCE [LARGE SCALE GENOMIC DNA]</scope>
    <source>
        <strain evidence="5 6">SA4</strain>
    </source>
</reference>
<keyword evidence="2" id="KW-0238">DNA-binding</keyword>
<dbReference type="PROSITE" id="PS50949">
    <property type="entry name" value="HTH_GNTR"/>
    <property type="match status" value="1"/>
</dbReference>
<dbReference type="EMBL" id="JAAIWM010000001">
    <property type="protein sequence ID" value="NEY71019.1"/>
    <property type="molecule type" value="Genomic_DNA"/>
</dbReference>
<keyword evidence="6" id="KW-1185">Reference proteome</keyword>
<evidence type="ECO:0000313" key="6">
    <source>
        <dbReference type="Proteomes" id="UP000481043"/>
    </source>
</evidence>
<dbReference type="GO" id="GO:0003677">
    <property type="term" value="F:DNA binding"/>
    <property type="evidence" value="ECO:0007669"/>
    <property type="project" value="UniProtKB-KW"/>
</dbReference>
<evidence type="ECO:0000256" key="1">
    <source>
        <dbReference type="ARBA" id="ARBA00023015"/>
    </source>
</evidence>
<accession>A0A6M0Q5F7</accession>
<dbReference type="GO" id="GO:0003700">
    <property type="term" value="F:DNA-binding transcription factor activity"/>
    <property type="evidence" value="ECO:0007669"/>
    <property type="project" value="InterPro"/>
</dbReference>
<dbReference type="InterPro" id="IPR036388">
    <property type="entry name" value="WH-like_DNA-bd_sf"/>
</dbReference>
<dbReference type="Gene3D" id="1.10.10.10">
    <property type="entry name" value="Winged helix-like DNA-binding domain superfamily/Winged helix DNA-binding domain"/>
    <property type="match status" value="1"/>
</dbReference>
<evidence type="ECO:0000313" key="5">
    <source>
        <dbReference type="EMBL" id="NEY71019.1"/>
    </source>
</evidence>
<sequence length="128" mass="14880">MTEEFQSSKPIYLQIVEKVIIDIVRGKQPLGEKLPSVREMAVQMGVNPNTIQRTYSELERMNIVETRRGQGTFVVNREELINELSYSLQDEIIRSFVQKMKEIGVPKTQILNRLQRYLQEGTHDDSVN</sequence>
<comment type="caution">
    <text evidence="5">The sequence shown here is derived from an EMBL/GenBank/DDBJ whole genome shotgun (WGS) entry which is preliminary data.</text>
</comment>
<evidence type="ECO:0000256" key="3">
    <source>
        <dbReference type="ARBA" id="ARBA00023163"/>
    </source>
</evidence>
<proteinExistence type="predicted"/>
<dbReference type="CDD" id="cd07377">
    <property type="entry name" value="WHTH_GntR"/>
    <property type="match status" value="1"/>
</dbReference>
<dbReference type="Proteomes" id="UP000481043">
    <property type="component" value="Unassembled WGS sequence"/>
</dbReference>
<feature type="domain" description="HTH gntR-type" evidence="4">
    <location>
        <begin position="9"/>
        <end position="77"/>
    </location>
</feature>
<keyword evidence="1" id="KW-0805">Transcription regulation</keyword>
<name>A0A6M0Q5F7_9BACI</name>
<evidence type="ECO:0000256" key="2">
    <source>
        <dbReference type="ARBA" id="ARBA00023125"/>
    </source>
</evidence>
<dbReference type="InterPro" id="IPR036390">
    <property type="entry name" value="WH_DNA-bd_sf"/>
</dbReference>
<dbReference type="RefSeq" id="WP_163178125.1">
    <property type="nucleotide sequence ID" value="NZ_JAAIWM010000001.1"/>
</dbReference>
<dbReference type="PANTHER" id="PTHR38445:SF6">
    <property type="entry name" value="GNTR-FAMILY TRANSCRIPTIONAL REGULATOR"/>
    <property type="match status" value="1"/>
</dbReference>
<dbReference type="SMART" id="SM00345">
    <property type="entry name" value="HTH_GNTR"/>
    <property type="match status" value="1"/>
</dbReference>